<feature type="compositionally biased region" description="Low complexity" evidence="2">
    <location>
        <begin position="161"/>
        <end position="173"/>
    </location>
</feature>
<dbReference type="RefSeq" id="WP_235632234.1">
    <property type="nucleotide sequence ID" value="NZ_LT629971.1"/>
</dbReference>
<gene>
    <name evidence="5" type="ORF">SAMN04489835_2093</name>
</gene>
<feature type="region of interest" description="Disordered" evidence="2">
    <location>
        <begin position="156"/>
        <end position="311"/>
    </location>
</feature>
<dbReference type="SUPFAM" id="SSF81982">
    <property type="entry name" value="Antigen MPT63/MPB63 (immunoprotective extracellular protein)"/>
    <property type="match status" value="1"/>
</dbReference>
<evidence type="ECO:0000256" key="2">
    <source>
        <dbReference type="SAM" id="MobiDB-lite"/>
    </source>
</evidence>
<evidence type="ECO:0000313" key="6">
    <source>
        <dbReference type="Proteomes" id="UP000182915"/>
    </source>
</evidence>
<protein>
    <recommendedName>
        <fullName evidence="4">MPT63-like domain-containing protein</fullName>
    </recommendedName>
</protein>
<feature type="chain" id="PRO_5039627432" description="MPT63-like domain-containing protein" evidence="3">
    <location>
        <begin position="27"/>
        <end position="311"/>
    </location>
</feature>
<evidence type="ECO:0000256" key="1">
    <source>
        <dbReference type="ARBA" id="ARBA00022729"/>
    </source>
</evidence>
<evidence type="ECO:0000256" key="3">
    <source>
        <dbReference type="SAM" id="SignalP"/>
    </source>
</evidence>
<dbReference type="EMBL" id="LT629971">
    <property type="protein sequence ID" value="SEH61932.1"/>
    <property type="molecule type" value="Genomic_DNA"/>
</dbReference>
<dbReference type="AlphaFoldDB" id="A0A1H6JI42"/>
<dbReference type="InterPro" id="IPR015250">
    <property type="entry name" value="MPT63-like"/>
</dbReference>
<dbReference type="Gene3D" id="2.60.40.1240">
    <property type="match status" value="1"/>
</dbReference>
<feature type="compositionally biased region" description="Pro residues" evidence="2">
    <location>
        <begin position="259"/>
        <end position="276"/>
    </location>
</feature>
<keyword evidence="6" id="KW-1185">Reference proteome</keyword>
<accession>A0A1H6JI42</accession>
<evidence type="ECO:0000259" key="4">
    <source>
        <dbReference type="Pfam" id="PF09167"/>
    </source>
</evidence>
<reference evidence="6" key="1">
    <citation type="submission" date="2016-10" db="EMBL/GenBank/DDBJ databases">
        <authorList>
            <person name="Varghese N."/>
            <person name="Submissions S."/>
        </authorList>
    </citation>
    <scope>NUCLEOTIDE SEQUENCE [LARGE SCALE GENOMIC DNA]</scope>
    <source>
        <strain evidence="6">DSM 45405</strain>
    </source>
</reference>
<feature type="compositionally biased region" description="Low complexity" evidence="2">
    <location>
        <begin position="277"/>
        <end position="289"/>
    </location>
</feature>
<sequence length="311" mass="30144">MKISKFTSMLAATATAGMIGAPLALAEAEPAAVETTTLGSQGKLVDGTVIQGWTVTDLKQSSDTIPHPVAGTLWEATATDQAIQGSVTPIVSNFNARAADGTTYRALWGAATPQGVNPATIAQGQETSGKVYFDVTGPTPDSVVYNAGGQDLLVWTEPPASSTSSSPSSSSYSGYPAQRPATAAPAEAAPATEAPEGTAATPAATEALPEGSQGTPLPEGSQGTPLPEGSQGTPIVEGAPAPAIAGAPVPAAAGTPVPAGAPAPAPAPAAPAPAAPAPAGTEGAPLPAGSQGTPVPAGDEVPTPVIYAPAP</sequence>
<dbReference type="GO" id="GO:0005615">
    <property type="term" value="C:extracellular space"/>
    <property type="evidence" value="ECO:0007669"/>
    <property type="project" value="InterPro"/>
</dbReference>
<dbReference type="Pfam" id="PF09167">
    <property type="entry name" value="DUF1942"/>
    <property type="match status" value="1"/>
</dbReference>
<feature type="signal peptide" evidence="3">
    <location>
        <begin position="1"/>
        <end position="26"/>
    </location>
</feature>
<proteinExistence type="predicted"/>
<name>A0A1H6JI42_MYCRU</name>
<dbReference type="Proteomes" id="UP000182915">
    <property type="component" value="Chromosome I"/>
</dbReference>
<feature type="compositionally biased region" description="Low complexity" evidence="2">
    <location>
        <begin position="234"/>
        <end position="258"/>
    </location>
</feature>
<dbReference type="InterPro" id="IPR029050">
    <property type="entry name" value="Immunoprotect_excell_Ig-like"/>
</dbReference>
<keyword evidence="1 3" id="KW-0732">Signal</keyword>
<dbReference type="STRING" id="370526.SAMN04489835_2093"/>
<evidence type="ECO:0000313" key="5">
    <source>
        <dbReference type="EMBL" id="SEH61932.1"/>
    </source>
</evidence>
<feature type="compositionally biased region" description="Low complexity" evidence="2">
    <location>
        <begin position="180"/>
        <end position="210"/>
    </location>
</feature>
<organism evidence="5 6">
    <name type="scientific">Mycolicibacterium rutilum</name>
    <name type="common">Mycobacterium rutilum</name>
    <dbReference type="NCBI Taxonomy" id="370526"/>
    <lineage>
        <taxon>Bacteria</taxon>
        <taxon>Bacillati</taxon>
        <taxon>Actinomycetota</taxon>
        <taxon>Actinomycetes</taxon>
        <taxon>Mycobacteriales</taxon>
        <taxon>Mycobacteriaceae</taxon>
        <taxon>Mycolicibacterium</taxon>
    </lineage>
</organism>
<feature type="domain" description="MPT63-like" evidence="4">
    <location>
        <begin position="34"/>
        <end position="155"/>
    </location>
</feature>